<evidence type="ECO:0000256" key="1">
    <source>
        <dbReference type="SAM" id="MobiDB-lite"/>
    </source>
</evidence>
<feature type="transmembrane region" description="Helical" evidence="2">
    <location>
        <begin position="488"/>
        <end position="516"/>
    </location>
</feature>
<reference evidence="3" key="1">
    <citation type="submission" date="2019-11" db="EMBL/GenBank/DDBJ databases">
        <title>Leishmania tarentolae CDS.</title>
        <authorList>
            <person name="Goto Y."/>
            <person name="Yamagishi J."/>
        </authorList>
    </citation>
    <scope>NUCLEOTIDE SEQUENCE [LARGE SCALE GENOMIC DNA]</scope>
    <source>
        <strain evidence="3">Parrot Tar II</strain>
    </source>
</reference>
<comment type="caution">
    <text evidence="3">The sequence shown here is derived from an EMBL/GenBank/DDBJ whole genome shotgun (WGS) entry which is preliminary data.</text>
</comment>
<keyword evidence="2" id="KW-1133">Transmembrane helix</keyword>
<evidence type="ECO:0000256" key="2">
    <source>
        <dbReference type="SAM" id="Phobius"/>
    </source>
</evidence>
<dbReference type="AlphaFoldDB" id="A0A640KJY1"/>
<sequence>MAPYSQCLTTALSLSRLDFTNVLISAINKSVMGVHIFDLDCPQVSLSGFGTGWMATTTYAGFTEGGTVKCHINVSSSDYSGVIGVGLILYPGEIQLTRTIEEPESPDMCVTSASTLTNCHVNMTVYDLYLNPPNETLYEVLRKMKDFVDIYARDAVCKTLAPLLQSSMVNNSFPFTPERKDEGRTILPLNQSPLIRALMSILSQVTIGGVHFSVAAQPQRLSFLISRPGGTHARYAGDLVPAPPDESSVDWVRGLVDACAEGALPNPITVYGMPGNITDLVAELNSSQTLFATFDVDVSVAASKDNWISIYLDDGVAIENLRMQPKTDGLGTLLTQLAAPKLEKMINEKIASALALLAGSVVLRADDNEKTNRTVKLSLGRYTAVRDSPLLASMIVVSCLGVLACVLLVWRNVRRHRAKPVLSSTTGAPLSVFRIVAEDVFLISGVVVCLLLFVASNTMTGATVVLGGEVNTYSFSLGSTITDLWHAGLYPLCVCVLLFSGVYPYMKLLGILFFTVWAHRPSSRVLKLIDYIGKLSLIDTFALMVMVSGLEIPSIAYVWIHRSFYLFMYATILSIALGNYATLLWRAGTTLRREDSEKKGTRGSVAFSSAEVEPATTSPLEPQVSFPSMNGSSVPRGGPSAPNERESRRRRYWRQAAKVGLCIPSMLMIACSIPAWVVPTFRYSIGGFARLLTPPGQSLTLWKLSSLGGRNDALDLLAVCFFTILIAPCLYVALYPKCAFLASWCAVDVLVIACVVGLLQLQQFVRFVLKDDKDILCTAHASLLWPIYPLAVAAVLVWVYIAREFLQHVFTRKALTAMPPNP</sequence>
<protein>
    <submittedName>
        <fullName evidence="3">Paraquat-inducible protein A, putative</fullName>
    </submittedName>
</protein>
<feature type="transmembrane region" description="Helical" evidence="2">
    <location>
        <begin position="740"/>
        <end position="761"/>
    </location>
</feature>
<dbReference type="PANTHER" id="PTHR34730">
    <property type="entry name" value="UNNAMED PRODUCT"/>
    <property type="match status" value="1"/>
</dbReference>
<keyword evidence="2" id="KW-0812">Transmembrane</keyword>
<feature type="transmembrane region" description="Helical" evidence="2">
    <location>
        <begin position="566"/>
        <end position="585"/>
    </location>
</feature>
<feature type="compositionally biased region" description="Polar residues" evidence="1">
    <location>
        <begin position="615"/>
        <end position="633"/>
    </location>
</feature>
<dbReference type="Proteomes" id="UP000419144">
    <property type="component" value="Unassembled WGS sequence"/>
</dbReference>
<evidence type="ECO:0000313" key="3">
    <source>
        <dbReference type="EMBL" id="GET89628.1"/>
    </source>
</evidence>
<name>A0A640KJY1_LEITA</name>
<feature type="transmembrane region" description="Helical" evidence="2">
    <location>
        <begin position="537"/>
        <end position="560"/>
    </location>
</feature>
<feature type="region of interest" description="Disordered" evidence="1">
    <location>
        <begin position="596"/>
        <end position="648"/>
    </location>
</feature>
<evidence type="ECO:0000313" key="4">
    <source>
        <dbReference type="Proteomes" id="UP000419144"/>
    </source>
</evidence>
<accession>A0A640KJY1</accession>
<feature type="transmembrane region" description="Helical" evidence="2">
    <location>
        <begin position="390"/>
        <end position="410"/>
    </location>
</feature>
<gene>
    <name evidence="3" type="ORF">LtaPh_3500481</name>
</gene>
<organism evidence="3 4">
    <name type="scientific">Leishmania tarentolae</name>
    <name type="common">Sauroleishmania tarentolae</name>
    <dbReference type="NCBI Taxonomy" id="5689"/>
    <lineage>
        <taxon>Eukaryota</taxon>
        <taxon>Discoba</taxon>
        <taxon>Euglenozoa</taxon>
        <taxon>Kinetoplastea</taxon>
        <taxon>Metakinetoplastina</taxon>
        <taxon>Trypanosomatida</taxon>
        <taxon>Trypanosomatidae</taxon>
        <taxon>Leishmaniinae</taxon>
        <taxon>Leishmania</taxon>
        <taxon>lizard Leishmania</taxon>
    </lineage>
</organism>
<dbReference type="PANTHER" id="PTHR34730:SF1">
    <property type="entry name" value="PARAQUAT-INDUCIBLE PROTEIN A"/>
    <property type="match status" value="1"/>
</dbReference>
<dbReference type="OrthoDB" id="272322at2759"/>
<feature type="transmembrane region" description="Helical" evidence="2">
    <location>
        <begin position="656"/>
        <end position="677"/>
    </location>
</feature>
<keyword evidence="4" id="KW-1185">Reference proteome</keyword>
<dbReference type="InterPro" id="IPR007498">
    <property type="entry name" value="PqiA-like"/>
</dbReference>
<dbReference type="VEuPathDB" id="TriTrypDB:LtaPh_3500481"/>
<feature type="transmembrane region" description="Helical" evidence="2">
    <location>
        <begin position="782"/>
        <end position="801"/>
    </location>
</feature>
<feature type="transmembrane region" description="Helical" evidence="2">
    <location>
        <begin position="714"/>
        <end position="734"/>
    </location>
</feature>
<feature type="transmembrane region" description="Helical" evidence="2">
    <location>
        <begin position="440"/>
        <end position="468"/>
    </location>
</feature>
<proteinExistence type="predicted"/>
<dbReference type="EMBL" id="BLBS01000036">
    <property type="protein sequence ID" value="GET89628.1"/>
    <property type="molecule type" value="Genomic_DNA"/>
</dbReference>
<dbReference type="Pfam" id="PF04403">
    <property type="entry name" value="PqiA"/>
    <property type="match status" value="1"/>
</dbReference>
<keyword evidence="2" id="KW-0472">Membrane</keyword>